<keyword evidence="14" id="KW-1185">Reference proteome</keyword>
<reference evidence="13 14" key="1">
    <citation type="submission" date="2020-07" db="EMBL/GenBank/DDBJ databases">
        <title>Stappia sp., F7233, whole genome shotgun sequencing project.</title>
        <authorList>
            <person name="Jiang S."/>
            <person name="Liu Z.W."/>
            <person name="Du Z.J."/>
        </authorList>
    </citation>
    <scope>NUCLEOTIDE SEQUENCE [LARGE SCALE GENOMIC DNA]</scope>
    <source>
        <strain evidence="13 14">F7233</strain>
    </source>
</reference>
<feature type="binding site" evidence="11">
    <location>
        <position position="143"/>
    </location>
    <ligand>
        <name>K(+)</name>
        <dbReference type="ChEBI" id="CHEBI:29103"/>
    </ligand>
</feature>
<dbReference type="GO" id="GO:0005886">
    <property type="term" value="C:plasma membrane"/>
    <property type="evidence" value="ECO:0007669"/>
    <property type="project" value="UniProtKB-SubCell"/>
</dbReference>
<organism evidence="13 14">
    <name type="scientific">Stappia albiluteola</name>
    <dbReference type="NCBI Taxonomy" id="2758565"/>
    <lineage>
        <taxon>Bacteria</taxon>
        <taxon>Pseudomonadati</taxon>
        <taxon>Pseudomonadota</taxon>
        <taxon>Alphaproteobacteria</taxon>
        <taxon>Hyphomicrobiales</taxon>
        <taxon>Stappiaceae</taxon>
        <taxon>Stappia</taxon>
    </lineage>
</organism>
<evidence type="ECO:0000256" key="3">
    <source>
        <dbReference type="ARBA" id="ARBA00022475"/>
    </source>
</evidence>
<dbReference type="GO" id="GO:0015379">
    <property type="term" value="F:potassium:chloride symporter activity"/>
    <property type="evidence" value="ECO:0007669"/>
    <property type="project" value="InterPro"/>
</dbReference>
<evidence type="ECO:0000256" key="8">
    <source>
        <dbReference type="ARBA" id="ARBA00023065"/>
    </source>
</evidence>
<gene>
    <name evidence="13" type="ORF">H2509_10915</name>
</gene>
<dbReference type="PANTHER" id="PTHR32024">
    <property type="entry name" value="TRK SYSTEM POTASSIUM UPTAKE PROTEIN TRKG-RELATED"/>
    <property type="match status" value="1"/>
</dbReference>
<keyword evidence="11" id="KW-0479">Metal-binding</keyword>
<dbReference type="AlphaFoldDB" id="A0A839AFB4"/>
<comment type="function">
    <text evidence="10">Low-affinity potassium transport system. Interacts with Trk system potassium uptake protein TrkA.</text>
</comment>
<evidence type="ECO:0000256" key="1">
    <source>
        <dbReference type="ARBA" id="ARBA00004651"/>
    </source>
</evidence>
<evidence type="ECO:0000256" key="7">
    <source>
        <dbReference type="ARBA" id="ARBA00022989"/>
    </source>
</evidence>
<keyword evidence="7 12" id="KW-1133">Transmembrane helix</keyword>
<feature type="binding site" evidence="11">
    <location>
        <position position="463"/>
    </location>
    <ligand>
        <name>K(+)</name>
        <dbReference type="ChEBI" id="CHEBI:29103"/>
    </ligand>
</feature>
<feature type="binding site" evidence="11">
    <location>
        <position position="346"/>
    </location>
    <ligand>
        <name>K(+)</name>
        <dbReference type="ChEBI" id="CHEBI:29103"/>
    </ligand>
</feature>
<keyword evidence="9 10" id="KW-0472">Membrane</keyword>
<dbReference type="InterPro" id="IPR004772">
    <property type="entry name" value="TrkH"/>
</dbReference>
<feature type="transmembrane region" description="Helical" evidence="12">
    <location>
        <begin position="103"/>
        <end position="127"/>
    </location>
</feature>
<keyword evidence="8 10" id="KW-0406">Ion transport</keyword>
<dbReference type="InterPro" id="IPR003445">
    <property type="entry name" value="Cat_transpt"/>
</dbReference>
<evidence type="ECO:0000256" key="5">
    <source>
        <dbReference type="ARBA" id="ARBA00022692"/>
    </source>
</evidence>
<feature type="transmembrane region" description="Helical" evidence="12">
    <location>
        <begin position="71"/>
        <end position="91"/>
    </location>
</feature>
<feature type="binding site" evidence="11">
    <location>
        <position position="250"/>
    </location>
    <ligand>
        <name>K(+)</name>
        <dbReference type="ChEBI" id="CHEBI:29103"/>
    </ligand>
</feature>
<feature type="transmembrane region" description="Helical" evidence="12">
    <location>
        <begin position="164"/>
        <end position="184"/>
    </location>
</feature>
<comment type="similarity">
    <text evidence="10">Belongs to the TrkH potassium transport family.</text>
</comment>
<keyword evidence="4 10" id="KW-0633">Potassium transport</keyword>
<evidence type="ECO:0000256" key="12">
    <source>
        <dbReference type="SAM" id="Phobius"/>
    </source>
</evidence>
<feature type="transmembrane region" description="Helical" evidence="12">
    <location>
        <begin position="486"/>
        <end position="506"/>
    </location>
</feature>
<feature type="transmembrane region" description="Helical" evidence="12">
    <location>
        <begin position="420"/>
        <end position="445"/>
    </location>
</feature>
<evidence type="ECO:0000256" key="9">
    <source>
        <dbReference type="ARBA" id="ARBA00023136"/>
    </source>
</evidence>
<comment type="subcellular location">
    <subcellularLocation>
        <location evidence="10">Cell inner membrane</location>
        <topology evidence="10">Multi-pass membrane protein</topology>
    </subcellularLocation>
    <subcellularLocation>
        <location evidence="1">Cell membrane</location>
        <topology evidence="1">Multi-pass membrane protein</topology>
    </subcellularLocation>
</comment>
<sequence length="513" mass="54810">MAFRAGPSRASRIGPVATLHPAPLRRRHHDRLVITLRPVLNILGLLIFGLGAGMLLPAVVDVAARNPDWQAFVISALFTGMSGLLLAISCAGELGSSLSIRQAFLLTALAWLTLPAFGALPFLWLGISYADAVFEAVSGFTTTGSTILIGLDGLAPGLLLWRSVLQWMGGVGIIVMALVLLPYLQVGGMQLFKTESSDKGEKVVSRSADLVRLIALIYFGLTMLCAALYWVTGMNAFDAVNHAMTTLSTGGYSTHDASFAYFTNPLTGWICIVFMIAGASPFSLMIQAMRGRPLLLWRDPQIKALLCLLAATSFVAAIYLGITQEIGLHEALLRTSFNFTSIVTTTGFALGDYTLWGPPIVGIVLMLTFAGGCTGSTSGGIKMFRFIVFFGTLRNHLRMMVRTHRVVSTRYADTQLTPDIAFSVLAFLVAYLGSVGAITLILTFFGLDAMTAITGAATAIGNVGPGLGDVIGPAGNFSSLPDGAKWVLSLAMLLGRLELFTVLVLLDPEFWSR</sequence>
<dbReference type="Pfam" id="PF02386">
    <property type="entry name" value="TrkH"/>
    <property type="match status" value="1"/>
</dbReference>
<feature type="binding site" evidence="11">
    <location>
        <position position="142"/>
    </location>
    <ligand>
        <name>K(+)</name>
        <dbReference type="ChEBI" id="CHEBI:29103"/>
    </ligand>
</feature>
<keyword evidence="3 10" id="KW-1003">Cell membrane</keyword>
<comment type="caution">
    <text evidence="13">The sequence shown here is derived from an EMBL/GenBank/DDBJ whole genome shotgun (WGS) entry which is preliminary data.</text>
</comment>
<feature type="binding site" evidence="11">
    <location>
        <position position="345"/>
    </location>
    <ligand>
        <name>K(+)</name>
        <dbReference type="ChEBI" id="CHEBI:29103"/>
    </ligand>
</feature>
<keyword evidence="5 12" id="KW-0812">Transmembrane</keyword>
<evidence type="ECO:0000256" key="6">
    <source>
        <dbReference type="ARBA" id="ARBA00022958"/>
    </source>
</evidence>
<feature type="transmembrane region" description="Helical" evidence="12">
    <location>
        <begin position="210"/>
        <end position="231"/>
    </location>
</feature>
<feature type="transmembrane region" description="Helical" evidence="12">
    <location>
        <begin position="304"/>
        <end position="322"/>
    </location>
</feature>
<evidence type="ECO:0000256" key="2">
    <source>
        <dbReference type="ARBA" id="ARBA00022448"/>
    </source>
</evidence>
<name>A0A839AFB4_9HYPH</name>
<feature type="transmembrane region" description="Helical" evidence="12">
    <location>
        <begin position="360"/>
        <end position="393"/>
    </location>
</feature>
<feature type="transmembrane region" description="Helical" evidence="12">
    <location>
        <begin position="266"/>
        <end position="284"/>
    </location>
</feature>
<evidence type="ECO:0000256" key="11">
    <source>
        <dbReference type="PIRSR" id="PIRSR006247-1"/>
    </source>
</evidence>
<feature type="transmembrane region" description="Helical" evidence="12">
    <location>
        <begin position="34"/>
        <end position="59"/>
    </location>
</feature>
<dbReference type="GO" id="GO:0046872">
    <property type="term" value="F:metal ion binding"/>
    <property type="evidence" value="ECO:0007669"/>
    <property type="project" value="UniProtKB-KW"/>
</dbReference>
<evidence type="ECO:0000313" key="13">
    <source>
        <dbReference type="EMBL" id="MBA5777634.1"/>
    </source>
</evidence>
<proteinExistence type="inferred from homology"/>
<dbReference type="PANTHER" id="PTHR32024:SF3">
    <property type="entry name" value="TRK SYSTEM POTASSIUM UPTAKE PROTEIN"/>
    <property type="match status" value="1"/>
</dbReference>
<evidence type="ECO:0000256" key="10">
    <source>
        <dbReference type="PIRNR" id="PIRNR006247"/>
    </source>
</evidence>
<evidence type="ECO:0000256" key="4">
    <source>
        <dbReference type="ARBA" id="ARBA00022538"/>
    </source>
</evidence>
<dbReference type="Proteomes" id="UP000541109">
    <property type="component" value="Unassembled WGS sequence"/>
</dbReference>
<keyword evidence="6 10" id="KW-0630">Potassium</keyword>
<feature type="binding site" evidence="11">
    <location>
        <position position="462"/>
    </location>
    <ligand>
        <name>K(+)</name>
        <dbReference type="ChEBI" id="CHEBI:29103"/>
    </ligand>
</feature>
<evidence type="ECO:0000313" key="14">
    <source>
        <dbReference type="Proteomes" id="UP000541109"/>
    </source>
</evidence>
<accession>A0A839AFB4</accession>
<dbReference type="EMBL" id="JACFXV010000053">
    <property type="protein sequence ID" value="MBA5777634.1"/>
    <property type="molecule type" value="Genomic_DNA"/>
</dbReference>
<keyword evidence="10" id="KW-0997">Cell inner membrane</keyword>
<protein>
    <recommendedName>
        <fullName evidence="10">Trk system potassium uptake protein</fullName>
    </recommendedName>
</protein>
<keyword evidence="2 10" id="KW-0813">Transport</keyword>
<dbReference type="PIRSF" id="PIRSF006247">
    <property type="entry name" value="TrkH"/>
    <property type="match status" value="1"/>
</dbReference>